<evidence type="ECO:0008006" key="3">
    <source>
        <dbReference type="Google" id="ProtNLM"/>
    </source>
</evidence>
<evidence type="ECO:0000313" key="2">
    <source>
        <dbReference type="Proteomes" id="UP001528823"/>
    </source>
</evidence>
<name>A0ABT5U427_9GAMM</name>
<organism evidence="1 2">
    <name type="scientific">Spartinivicinus poritis</name>
    <dbReference type="NCBI Taxonomy" id="2994640"/>
    <lineage>
        <taxon>Bacteria</taxon>
        <taxon>Pseudomonadati</taxon>
        <taxon>Pseudomonadota</taxon>
        <taxon>Gammaproteobacteria</taxon>
        <taxon>Oceanospirillales</taxon>
        <taxon>Zooshikellaceae</taxon>
        <taxon>Spartinivicinus</taxon>
    </lineage>
</organism>
<accession>A0ABT5U427</accession>
<dbReference type="Proteomes" id="UP001528823">
    <property type="component" value="Unassembled WGS sequence"/>
</dbReference>
<evidence type="ECO:0000313" key="1">
    <source>
        <dbReference type="EMBL" id="MDE1461120.1"/>
    </source>
</evidence>
<keyword evidence="2" id="KW-1185">Reference proteome</keyword>
<comment type="caution">
    <text evidence="1">The sequence shown here is derived from an EMBL/GenBank/DDBJ whole genome shotgun (WGS) entry which is preliminary data.</text>
</comment>
<dbReference type="EMBL" id="JAPMOU010000003">
    <property type="protein sequence ID" value="MDE1461120.1"/>
    <property type="molecule type" value="Genomic_DNA"/>
</dbReference>
<reference evidence="1 2" key="1">
    <citation type="submission" date="2022-11" db="EMBL/GenBank/DDBJ databases">
        <title>Spartinivicinus poritis sp. nov., isolated from scleractinian coral Porites lutea.</title>
        <authorList>
            <person name="Zhang G."/>
            <person name="Cai L."/>
            <person name="Wei Q."/>
        </authorList>
    </citation>
    <scope>NUCLEOTIDE SEQUENCE [LARGE SCALE GENOMIC DNA]</scope>
    <source>
        <strain evidence="1 2">A2-2</strain>
    </source>
</reference>
<protein>
    <recommendedName>
        <fullName evidence="3">CopG family transcriptional regulator</fullName>
    </recommendedName>
</protein>
<dbReference type="RefSeq" id="WP_274687487.1">
    <property type="nucleotide sequence ID" value="NZ_JAPMOU010000003.1"/>
</dbReference>
<gene>
    <name evidence="1" type="ORF">ORQ98_04000</name>
</gene>
<proteinExistence type="predicted"/>
<sequence length="70" mass="8144">MLYSLTLPNHLVQEAKSLIDNSDISLDQFFMRAIFKRIYELKAHKLLEDNVEHSSVEDALDILDQLLNVE</sequence>